<keyword evidence="5" id="KW-0326">Glycosidase</keyword>
<comment type="similarity">
    <text evidence="1">Belongs to the glycosyl hydrolase 18 family. Chitinase class V subfamily.</text>
</comment>
<dbReference type="PANTHER" id="PTHR47700">
    <property type="entry name" value="V CHITINASE, PUTATIVE (AFU_ORTHOLOGUE AFUA_6G13720)-RELATED"/>
    <property type="match status" value="1"/>
</dbReference>
<keyword evidence="7" id="KW-0732">Signal</keyword>
<evidence type="ECO:0000259" key="8">
    <source>
        <dbReference type="PROSITE" id="PS51782"/>
    </source>
</evidence>
<dbReference type="CDD" id="cd00035">
    <property type="entry name" value="ChtBD1"/>
    <property type="match status" value="1"/>
</dbReference>
<dbReference type="PROSITE" id="PS51910">
    <property type="entry name" value="GH18_2"/>
    <property type="match status" value="1"/>
</dbReference>
<sequence>MKPALAYTFVPWLASTVFAQSTPFDPCPDQCSFAGSNPSNWTYLHGESALRRCAETTLFDMAVYTPIDNSDTHITFRACKASKAATTQDINLSVSPFAFGLHQRRSSTSTSGCMRGAKMLRNKSDVHLLRWTGNDGRDQLEDIISAANKLEDLVKSEPDCSSTVIFAHSGKAVVGLYIGEEIHKPTAASIIKQFVDNIERNPSAGKIAVQLCRDSDDDAPNTWILGLYADPEGDITGAQEAVRNWSDAKCLSGFNKKETWKGVEISMRQATDVPQIMALASGLQQSDTMEKRTPGLARDLHRRAPCRAIQVAAGDGCYSLAQRCSISQTQLKDYNKEVSNFCGTLKPNQWVCCSAGDLPDFSPKPNPDGTCATYTIQPADICFSIAQTYYLTTDNIESLNKNTWGWTGCKNLQVGQRICLSSGDPPMPAPIPNAVCGPQVPGTARPTDGTKLQDLNPCPLNVCCNVWGQCGLTRDFCVESPADTGAPGTSKPGANGCISNCGMDVVNNEEPPESFSRVAYFEAWNKDRICLHMDVTDIDTDHFTHIHFAFADLTPEFDVDITRVKDQFMKLKGMTGIKRILSFGGWTFSTERPTYTIFREGVTPENRLKFVTNVVNFIKDHDLEGVDFDWEYPAAPSLPGDIPPGTIEEGKNYLEFIKMVKQRLPDKSVSIAAPASYWYLKGFPIKEIGETVDYIIYMTYDLHGQWDYGNKWTSEGCPEGNCLRSHINITETQSALSMITKAGVPANKVFCGITSYGRSFKMAEEGCTGPTCKFTGSALVSDAAPGVCTNTSGYISSAEIRELIKFGEDFEETGIKTKGFFDDESHSDILVYNDLEWVGWMSDETKTVRSALYKFLNFGGTSDWAVDLDRYGGTGVPPEDEESHYEPCGEADLDGGLEALERVAGTSPRRCVNRWTVELLKKKLVDLMAKYDEVNDGYDSKFASYSRYMKVSGEYQFLTFVDWETGPGQAFFDCKFEGDGNTYNGPCPVPVHLHKKLSTDFTLEYTLKDKAGFLEAVVNETGIDSDVVEFVNTEHIVPCDYPTDCLPTTLEIMGGPRLMRDWEPPNPKDIIVGAFKNLPTLQTELIIGALQIGTDHWEGDEQDIVQVLSMPVFMMVQAIDAMEETKEIAEEIEEQKKKELFSLLIAALLFFIPFAGEFLAVAAGLARLARLIRIAGEVGDAALTLKDIVENKELAPLAILDLLAGGKLRGPKSYRDAADVRRSMSAKDLSKMGDVFKMHDDLLQNILTKSCSRT</sequence>
<keyword evidence="5" id="KW-0378">Hydrolase</keyword>
<dbReference type="InterPro" id="IPR036861">
    <property type="entry name" value="Endochitinase-like_sf"/>
</dbReference>
<evidence type="ECO:0000256" key="3">
    <source>
        <dbReference type="ARBA" id="ARBA00022669"/>
    </source>
</evidence>
<evidence type="ECO:0000256" key="7">
    <source>
        <dbReference type="SAM" id="SignalP"/>
    </source>
</evidence>
<evidence type="ECO:0000259" key="9">
    <source>
        <dbReference type="PROSITE" id="PS51910"/>
    </source>
</evidence>
<feature type="domain" description="LysM" evidence="8">
    <location>
        <begin position="372"/>
        <end position="420"/>
    </location>
</feature>
<feature type="chain" id="PRO_5002939404" description="chitinase" evidence="7">
    <location>
        <begin position="20"/>
        <end position="1254"/>
    </location>
</feature>
<dbReference type="Pfam" id="PF00704">
    <property type="entry name" value="Glyco_hydro_18"/>
    <property type="match status" value="1"/>
</dbReference>
<dbReference type="RefSeq" id="XP_002541578.1">
    <property type="nucleotide sequence ID" value="XM_002541532.1"/>
</dbReference>
<dbReference type="Pfam" id="PF01476">
    <property type="entry name" value="LysM"/>
    <property type="match status" value="2"/>
</dbReference>
<evidence type="ECO:0000256" key="1">
    <source>
        <dbReference type="ARBA" id="ARBA00008682"/>
    </source>
</evidence>
<dbReference type="Proteomes" id="UP000002058">
    <property type="component" value="Unassembled WGS sequence"/>
</dbReference>
<dbReference type="AlphaFoldDB" id="C4JG14"/>
<dbReference type="SMART" id="SM00257">
    <property type="entry name" value="LysM"/>
    <property type="match status" value="2"/>
</dbReference>
<dbReference type="SMART" id="SM00636">
    <property type="entry name" value="Glyco_18"/>
    <property type="match status" value="1"/>
</dbReference>
<proteinExistence type="inferred from homology"/>
<dbReference type="KEGG" id="ure:UREG_01094"/>
<dbReference type="PROSITE" id="PS51782">
    <property type="entry name" value="LYSM"/>
    <property type="match status" value="2"/>
</dbReference>
<reference evidence="11" key="1">
    <citation type="journal article" date="2009" name="Genome Res.">
        <title>Comparative genomic analyses of the human fungal pathogens Coccidioides and their relatives.</title>
        <authorList>
            <person name="Sharpton T.J."/>
            <person name="Stajich J.E."/>
            <person name="Rounsley S.D."/>
            <person name="Gardner M.J."/>
            <person name="Wortman J.R."/>
            <person name="Jordar V.S."/>
            <person name="Maiti R."/>
            <person name="Kodira C.D."/>
            <person name="Neafsey D.E."/>
            <person name="Zeng Q."/>
            <person name="Hung C.-Y."/>
            <person name="McMahan C."/>
            <person name="Muszewska A."/>
            <person name="Grynberg M."/>
            <person name="Mandel M.A."/>
            <person name="Kellner E.M."/>
            <person name="Barker B.M."/>
            <person name="Galgiani J.N."/>
            <person name="Orbach M.J."/>
            <person name="Kirkland T.N."/>
            <person name="Cole G.T."/>
            <person name="Henn M.R."/>
            <person name="Birren B.W."/>
            <person name="Taylor J.W."/>
        </authorList>
    </citation>
    <scope>NUCLEOTIDE SEQUENCE [LARGE SCALE GENOMIC DNA]</scope>
    <source>
        <strain evidence="11">UAMH 1704</strain>
    </source>
</reference>
<keyword evidence="6" id="KW-0812">Transmembrane</keyword>
<keyword evidence="6" id="KW-1133">Transmembrane helix</keyword>
<dbReference type="Gene3D" id="3.10.350.10">
    <property type="entry name" value="LysM domain"/>
    <property type="match status" value="2"/>
</dbReference>
<dbReference type="Gene3D" id="3.30.60.10">
    <property type="entry name" value="Endochitinase-like"/>
    <property type="match status" value="1"/>
</dbReference>
<evidence type="ECO:0000313" key="11">
    <source>
        <dbReference type="Proteomes" id="UP000002058"/>
    </source>
</evidence>
<dbReference type="SUPFAM" id="SSF51445">
    <property type="entry name" value="(Trans)glycosidases"/>
    <property type="match status" value="1"/>
</dbReference>
<dbReference type="EMBL" id="CH476615">
    <property type="protein sequence ID" value="EEP76245.1"/>
    <property type="molecule type" value="Genomic_DNA"/>
</dbReference>
<evidence type="ECO:0000256" key="2">
    <source>
        <dbReference type="ARBA" id="ARBA00012729"/>
    </source>
</evidence>
<name>C4JG14_UNCRE</name>
<keyword evidence="4" id="KW-0843">Virulence</keyword>
<dbReference type="InterPro" id="IPR036779">
    <property type="entry name" value="LysM_dom_sf"/>
</dbReference>
<evidence type="ECO:0000313" key="10">
    <source>
        <dbReference type="EMBL" id="EEP76245.1"/>
    </source>
</evidence>
<dbReference type="Gene3D" id="3.20.20.80">
    <property type="entry name" value="Glycosidases"/>
    <property type="match status" value="1"/>
</dbReference>
<evidence type="ECO:0000256" key="4">
    <source>
        <dbReference type="ARBA" id="ARBA00023026"/>
    </source>
</evidence>
<dbReference type="SUPFAM" id="SSF54106">
    <property type="entry name" value="LysM domain"/>
    <property type="match status" value="2"/>
</dbReference>
<dbReference type="GO" id="GO:0005975">
    <property type="term" value="P:carbohydrate metabolic process"/>
    <property type="evidence" value="ECO:0007669"/>
    <property type="project" value="InterPro"/>
</dbReference>
<dbReference type="InterPro" id="IPR001223">
    <property type="entry name" value="Glyco_hydro18_cat"/>
</dbReference>
<evidence type="ECO:0000256" key="5">
    <source>
        <dbReference type="ARBA" id="ARBA00023295"/>
    </source>
</evidence>
<dbReference type="Gene3D" id="3.10.50.10">
    <property type="match status" value="1"/>
</dbReference>
<dbReference type="VEuPathDB" id="FungiDB:UREG_01094"/>
<dbReference type="HOGENOM" id="CLU_001482_0_0_1"/>
<dbReference type="GO" id="GO:0008061">
    <property type="term" value="F:chitin binding"/>
    <property type="evidence" value="ECO:0007669"/>
    <property type="project" value="UniProtKB-KW"/>
</dbReference>
<dbReference type="STRING" id="336963.C4JG14"/>
<feature type="signal peptide" evidence="7">
    <location>
        <begin position="1"/>
        <end position="19"/>
    </location>
</feature>
<dbReference type="OMA" id="NWDRPCL"/>
<organism evidence="10 11">
    <name type="scientific">Uncinocarpus reesii (strain UAMH 1704)</name>
    <dbReference type="NCBI Taxonomy" id="336963"/>
    <lineage>
        <taxon>Eukaryota</taxon>
        <taxon>Fungi</taxon>
        <taxon>Dikarya</taxon>
        <taxon>Ascomycota</taxon>
        <taxon>Pezizomycotina</taxon>
        <taxon>Eurotiomycetes</taxon>
        <taxon>Eurotiomycetidae</taxon>
        <taxon>Onygenales</taxon>
        <taxon>Onygenaceae</taxon>
        <taxon>Uncinocarpus</taxon>
    </lineage>
</organism>
<dbReference type="CDD" id="cd02878">
    <property type="entry name" value="GH18_zymocin_alpha"/>
    <property type="match status" value="1"/>
</dbReference>
<evidence type="ECO:0000256" key="6">
    <source>
        <dbReference type="SAM" id="Phobius"/>
    </source>
</evidence>
<dbReference type="eggNOG" id="KOG2806">
    <property type="taxonomic scope" value="Eukaryota"/>
</dbReference>
<dbReference type="InterPro" id="IPR017853">
    <property type="entry name" value="GH"/>
</dbReference>
<dbReference type="OrthoDB" id="4201610at2759"/>
<dbReference type="InterPro" id="IPR011583">
    <property type="entry name" value="Chitinase_II/V-like_cat"/>
</dbReference>
<dbReference type="InterPro" id="IPR018392">
    <property type="entry name" value="LysM"/>
</dbReference>
<feature type="domain" description="GH18" evidence="9">
    <location>
        <begin position="515"/>
        <end position="891"/>
    </location>
</feature>
<dbReference type="PANTHER" id="PTHR47700:SF2">
    <property type="entry name" value="CHITINASE"/>
    <property type="match status" value="1"/>
</dbReference>
<dbReference type="InParanoid" id="C4JG14"/>
<protein>
    <recommendedName>
        <fullName evidence="2">chitinase</fullName>
        <ecNumber evidence="2">3.2.1.14</ecNumber>
    </recommendedName>
</protein>
<dbReference type="GO" id="GO:0008843">
    <property type="term" value="F:endochitinase activity"/>
    <property type="evidence" value="ECO:0007669"/>
    <property type="project" value="UniProtKB-EC"/>
</dbReference>
<dbReference type="CDD" id="cd00118">
    <property type="entry name" value="LysM"/>
    <property type="match status" value="2"/>
</dbReference>
<feature type="transmembrane region" description="Helical" evidence="6">
    <location>
        <begin position="1140"/>
        <end position="1165"/>
    </location>
</feature>
<keyword evidence="6" id="KW-0472">Membrane</keyword>
<gene>
    <name evidence="10" type="ORF">UREG_01094</name>
</gene>
<dbReference type="SUPFAM" id="SSF57016">
    <property type="entry name" value="Plant lectins/antimicrobial peptides"/>
    <property type="match status" value="1"/>
</dbReference>
<dbReference type="EC" id="3.2.1.14" evidence="2"/>
<dbReference type="InterPro" id="IPR029070">
    <property type="entry name" value="Chitinase_insertion_sf"/>
</dbReference>
<keyword evidence="11" id="KW-1185">Reference proteome</keyword>
<keyword evidence="3" id="KW-0147">Chitin-binding</keyword>
<dbReference type="InterPro" id="IPR053214">
    <property type="entry name" value="LysM12-like"/>
</dbReference>
<accession>C4JG14</accession>
<dbReference type="GeneID" id="8440343"/>
<feature type="domain" description="LysM" evidence="8">
    <location>
        <begin position="307"/>
        <end position="353"/>
    </location>
</feature>
<dbReference type="SUPFAM" id="SSF54556">
    <property type="entry name" value="Chitinase insertion domain"/>
    <property type="match status" value="1"/>
</dbReference>